<evidence type="ECO:0000313" key="4">
    <source>
        <dbReference type="Proteomes" id="UP000004775"/>
    </source>
</evidence>
<evidence type="ECO:0000313" key="3">
    <source>
        <dbReference type="EMBL" id="CCI29824.1"/>
    </source>
</evidence>
<name>I4I6A0_MICAE</name>
<dbReference type="Pfam" id="PF02604">
    <property type="entry name" value="PhdYeFM_antitox"/>
    <property type="match status" value="1"/>
</dbReference>
<dbReference type="SUPFAM" id="SSF143120">
    <property type="entry name" value="YefM-like"/>
    <property type="match status" value="1"/>
</dbReference>
<organism evidence="3 4">
    <name type="scientific">Microcystis aeruginosa PCC 9809</name>
    <dbReference type="NCBI Taxonomy" id="1160285"/>
    <lineage>
        <taxon>Bacteria</taxon>
        <taxon>Bacillati</taxon>
        <taxon>Cyanobacteriota</taxon>
        <taxon>Cyanophyceae</taxon>
        <taxon>Oscillatoriophycideae</taxon>
        <taxon>Chroococcales</taxon>
        <taxon>Microcystaceae</taxon>
        <taxon>Microcystis</taxon>
    </lineage>
</organism>
<dbReference type="InterPro" id="IPR006442">
    <property type="entry name" value="Antitoxin_Phd/YefM"/>
</dbReference>
<accession>I4I6A0</accession>
<dbReference type="NCBIfam" id="TIGR01552">
    <property type="entry name" value="phd_fam"/>
    <property type="match status" value="1"/>
</dbReference>
<dbReference type="Proteomes" id="UP000004775">
    <property type="component" value="Unassembled WGS sequence"/>
</dbReference>
<comment type="caution">
    <text evidence="3">The sequence shown here is derived from an EMBL/GenBank/DDBJ whole genome shotgun (WGS) entry which is preliminary data.</text>
</comment>
<dbReference type="InterPro" id="IPR036165">
    <property type="entry name" value="YefM-like_sf"/>
</dbReference>
<dbReference type="Gene3D" id="1.10.1220.170">
    <property type="match status" value="1"/>
</dbReference>
<sequence length="94" mass="10965">MRVIPKNLKRFMYQVTVDYAKANLEKLCDRTEKEPDGVVIVRENRSYILITKEEWESLAETSELMQDPKLLQHIASARREYAAGETLTMEQVFG</sequence>
<reference evidence="3 4" key="1">
    <citation type="submission" date="2012-04" db="EMBL/GenBank/DDBJ databases">
        <authorList>
            <person name="Genoscope - CEA"/>
        </authorList>
    </citation>
    <scope>NUCLEOTIDE SEQUENCE [LARGE SCALE GENOMIC DNA]</scope>
    <source>
        <strain evidence="3 4">9809</strain>
    </source>
</reference>
<evidence type="ECO:0000256" key="2">
    <source>
        <dbReference type="RuleBase" id="RU362080"/>
    </source>
</evidence>
<dbReference type="EMBL" id="CAIO01000612">
    <property type="protein sequence ID" value="CCI29824.1"/>
    <property type="molecule type" value="Genomic_DNA"/>
</dbReference>
<dbReference type="HOGENOM" id="CLU_155837_0_0_3"/>
<evidence type="ECO:0000256" key="1">
    <source>
        <dbReference type="ARBA" id="ARBA00009981"/>
    </source>
</evidence>
<dbReference type="PANTHER" id="PTHR33713:SF6">
    <property type="entry name" value="ANTITOXIN YEFM"/>
    <property type="match status" value="1"/>
</dbReference>
<gene>
    <name evidence="3" type="ORF">MICAH_650006</name>
</gene>
<comment type="similarity">
    <text evidence="1 2">Belongs to the phD/YefM antitoxin family.</text>
</comment>
<dbReference type="AlphaFoldDB" id="I4I6A0"/>
<dbReference type="Gene3D" id="3.40.1620.10">
    <property type="entry name" value="YefM-like domain"/>
    <property type="match status" value="1"/>
</dbReference>
<comment type="function">
    <text evidence="2">Antitoxin component of a type II toxin-antitoxin (TA) system.</text>
</comment>
<dbReference type="InterPro" id="IPR051405">
    <property type="entry name" value="phD/YefM_antitoxin"/>
</dbReference>
<proteinExistence type="inferred from homology"/>
<dbReference type="PANTHER" id="PTHR33713">
    <property type="entry name" value="ANTITOXIN YAFN-RELATED"/>
    <property type="match status" value="1"/>
</dbReference>
<protein>
    <recommendedName>
        <fullName evidence="2">Antitoxin</fullName>
    </recommendedName>
</protein>